<accession>A0A1W1ZVH7</accession>
<evidence type="ECO:0000313" key="1">
    <source>
        <dbReference type="EMBL" id="SMC52430.1"/>
    </source>
</evidence>
<name>A0A1W1ZVH7_9SPHI</name>
<sequence>MDDVTMSLSQLKGLLISASKIGAKKAMIDLGLYSATLNKSQAARICGSKELLARWIKEGVINPVRDASGNAAWRIDRIELESALESENRHTFLNAVERNAK</sequence>
<proteinExistence type="predicted"/>
<evidence type="ECO:0000313" key="2">
    <source>
        <dbReference type="Proteomes" id="UP000192678"/>
    </source>
</evidence>
<protein>
    <submittedName>
        <fullName evidence="1">Uncharacterized protein</fullName>
    </submittedName>
</protein>
<reference evidence="1 2" key="1">
    <citation type="submission" date="2017-04" db="EMBL/GenBank/DDBJ databases">
        <authorList>
            <person name="Afonso C.L."/>
            <person name="Miller P.J."/>
            <person name="Scott M.A."/>
            <person name="Spackman E."/>
            <person name="Goraichik I."/>
            <person name="Dimitrov K.M."/>
            <person name="Suarez D.L."/>
            <person name="Swayne D.E."/>
        </authorList>
    </citation>
    <scope>NUCLEOTIDE SEQUENCE [LARGE SCALE GENOMIC DNA]</scope>
    <source>
        <strain evidence="1 2">DSM 19625</strain>
    </source>
</reference>
<dbReference type="Proteomes" id="UP000192678">
    <property type="component" value="Unassembled WGS sequence"/>
</dbReference>
<dbReference type="STRING" id="475255.SAMN04488101_10184"/>
<keyword evidence="2" id="KW-1185">Reference proteome</keyword>
<organism evidence="1 2">
    <name type="scientific">Pedobacter nyackensis</name>
    <dbReference type="NCBI Taxonomy" id="475255"/>
    <lineage>
        <taxon>Bacteria</taxon>
        <taxon>Pseudomonadati</taxon>
        <taxon>Bacteroidota</taxon>
        <taxon>Sphingobacteriia</taxon>
        <taxon>Sphingobacteriales</taxon>
        <taxon>Sphingobacteriaceae</taxon>
        <taxon>Pedobacter</taxon>
    </lineage>
</organism>
<dbReference type="EMBL" id="FWYB01000001">
    <property type="protein sequence ID" value="SMC52430.1"/>
    <property type="molecule type" value="Genomic_DNA"/>
</dbReference>
<dbReference type="AlphaFoldDB" id="A0A1W1ZVH7"/>
<gene>
    <name evidence="1" type="ORF">SAMN04488101_10184</name>
</gene>